<gene>
    <name evidence="2" type="ORF">STRAU_2853</name>
</gene>
<organism evidence="2 3">
    <name type="scientific">Streptomyces aurantiacus JA 4570</name>
    <dbReference type="NCBI Taxonomy" id="1286094"/>
    <lineage>
        <taxon>Bacteria</taxon>
        <taxon>Bacillati</taxon>
        <taxon>Actinomycetota</taxon>
        <taxon>Actinomycetes</taxon>
        <taxon>Kitasatosporales</taxon>
        <taxon>Streptomycetaceae</taxon>
        <taxon>Streptomyces</taxon>
        <taxon>Streptomyces aurantiacus group</taxon>
    </lineage>
</organism>
<dbReference type="EMBL" id="AOPZ01000118">
    <property type="protein sequence ID" value="EPH44099.1"/>
    <property type="molecule type" value="Genomic_DNA"/>
</dbReference>
<protein>
    <submittedName>
        <fullName evidence="2">Uncharacterized protein</fullName>
    </submittedName>
</protein>
<name>S3ZMW1_9ACTN</name>
<proteinExistence type="predicted"/>
<comment type="caution">
    <text evidence="2">The sequence shown here is derived from an EMBL/GenBank/DDBJ whole genome shotgun (WGS) entry which is preliminary data.</text>
</comment>
<feature type="compositionally biased region" description="Basic residues" evidence="1">
    <location>
        <begin position="18"/>
        <end position="42"/>
    </location>
</feature>
<feature type="region of interest" description="Disordered" evidence="1">
    <location>
        <begin position="1"/>
        <end position="85"/>
    </location>
</feature>
<accession>S3ZMW1</accession>
<dbReference type="AlphaFoldDB" id="S3ZMW1"/>
<reference evidence="2 3" key="1">
    <citation type="submission" date="2013-02" db="EMBL/GenBank/DDBJ databases">
        <title>Draft Genome Sequence of Streptomyces aurantiacus, Which Produces Setomimycin.</title>
        <authorList>
            <person name="Gruening B.A."/>
            <person name="Praeg A."/>
            <person name="Erxleben A."/>
            <person name="Guenther S."/>
            <person name="Mueller M."/>
        </authorList>
    </citation>
    <scope>NUCLEOTIDE SEQUENCE [LARGE SCALE GENOMIC DNA]</scope>
    <source>
        <strain evidence="2 3">JA 4570</strain>
    </source>
</reference>
<dbReference type="PATRIC" id="fig|1286094.4.peg.2823"/>
<evidence type="ECO:0000313" key="2">
    <source>
        <dbReference type="EMBL" id="EPH44099.1"/>
    </source>
</evidence>
<sequence length="112" mass="12087">MGGFSGADDVDGDTVGGPRRRRSGCRPTRTRVSRPRRSRRVCSPRPGSPSPGRPGCVARSARRRPGTGGWRAGRPGPQPGEFSMSWSSGACVARVSAWRGRYTRQQPPERGP</sequence>
<evidence type="ECO:0000313" key="3">
    <source>
        <dbReference type="Proteomes" id="UP000014629"/>
    </source>
</evidence>
<evidence type="ECO:0000256" key="1">
    <source>
        <dbReference type="SAM" id="MobiDB-lite"/>
    </source>
</evidence>
<dbReference type="Proteomes" id="UP000014629">
    <property type="component" value="Unassembled WGS sequence"/>
</dbReference>
<keyword evidence="3" id="KW-1185">Reference proteome</keyword>